<feature type="domain" description="Secretion system C-terminal sorting" evidence="1">
    <location>
        <begin position="417"/>
        <end position="484"/>
    </location>
</feature>
<sequence>MKTFSKLKYIKLSSLILINFFLGSLNRIYAQCNSTAALTVPANYFGSGYNGNGNFNAIVFGNLYATGGDTEGRLAVAGDFTAPGSYSVGHGSIGAPAPDNTDNFIVNGNFTNANNYSIVGNFIYNTVTSGSQYPTHASGQGTNIGPITNRLTFGTLKTNYINLSNTLAAIPTTGTVVYTDYGNYVDIQLNGTPASTNVFSLTLPTGKTFGLTFNNIPAASQILVNVTNKIVDINGGSMPDGYRTRMLFNFPLATNISLASYALQAAVLAPSADLTGNGGNINGQAVIGGNVEQTNGFEFHNLCSSFTTPTATPLPVTLTSFSVQKEGVQAILNWATTAETNSDRFEIQHSIDAKGWNLVGTVVSKGESTILSNYQFIHADPANGENYYRLKMIDRDATFAYSRVVEISLDRPSTVSVYPNPVVNQATIETQDWSKVKEVFLINTAGKRISMSAASDKIDLSNVSAGIYIIQLQQINGSISTTKIVKQ</sequence>
<dbReference type="EMBL" id="SZVO01000008">
    <property type="protein sequence ID" value="TKT90856.1"/>
    <property type="molecule type" value="Genomic_DNA"/>
</dbReference>
<dbReference type="InterPro" id="IPR026588">
    <property type="entry name" value="Choice_anch_A"/>
</dbReference>
<accession>A0A4U6D2I7</accession>
<feature type="domain" description="Choice-of-anchor A" evidence="2">
    <location>
        <begin position="51"/>
        <end position="300"/>
    </location>
</feature>
<dbReference type="Pfam" id="PF18962">
    <property type="entry name" value="Por_Secre_tail"/>
    <property type="match status" value="1"/>
</dbReference>
<name>A0A4U6D2I7_9BACT</name>
<evidence type="ECO:0000259" key="1">
    <source>
        <dbReference type="Pfam" id="PF18962"/>
    </source>
</evidence>
<proteinExistence type="predicted"/>
<reference evidence="3 4" key="1">
    <citation type="submission" date="2019-05" db="EMBL/GenBank/DDBJ databases">
        <title>Dyadobacter AR-3-8 sp. nov., isolated from arctic soil.</title>
        <authorList>
            <person name="Chaudhary D.K."/>
        </authorList>
    </citation>
    <scope>NUCLEOTIDE SEQUENCE [LARGE SCALE GENOMIC DNA]</scope>
    <source>
        <strain evidence="3 4">AR-3-8</strain>
    </source>
</reference>
<evidence type="ECO:0000313" key="3">
    <source>
        <dbReference type="EMBL" id="TKT90856.1"/>
    </source>
</evidence>
<evidence type="ECO:0000259" key="2">
    <source>
        <dbReference type="Pfam" id="PF20597"/>
    </source>
</evidence>
<dbReference type="NCBIfam" id="TIGR04215">
    <property type="entry name" value="choice_anch_A"/>
    <property type="match status" value="1"/>
</dbReference>
<protein>
    <submittedName>
        <fullName evidence="3">Choice-of-anchor A family protein</fullName>
    </submittedName>
</protein>
<dbReference type="AlphaFoldDB" id="A0A4U6D2I7"/>
<dbReference type="Pfam" id="PF20597">
    <property type="entry name" value="pAdhesive_15"/>
    <property type="match status" value="1"/>
</dbReference>
<gene>
    <name evidence="3" type="ORF">FDK13_17980</name>
</gene>
<dbReference type="Proteomes" id="UP000304900">
    <property type="component" value="Unassembled WGS sequence"/>
</dbReference>
<organism evidence="3 4">
    <name type="scientific">Dyadobacter frigoris</name>
    <dbReference type="NCBI Taxonomy" id="2576211"/>
    <lineage>
        <taxon>Bacteria</taxon>
        <taxon>Pseudomonadati</taxon>
        <taxon>Bacteroidota</taxon>
        <taxon>Cytophagia</taxon>
        <taxon>Cytophagales</taxon>
        <taxon>Spirosomataceae</taxon>
        <taxon>Dyadobacter</taxon>
    </lineage>
</organism>
<dbReference type="OrthoDB" id="937443at2"/>
<comment type="caution">
    <text evidence="3">The sequence shown here is derived from an EMBL/GenBank/DDBJ whole genome shotgun (WGS) entry which is preliminary data.</text>
</comment>
<evidence type="ECO:0000313" key="4">
    <source>
        <dbReference type="Proteomes" id="UP000304900"/>
    </source>
</evidence>
<dbReference type="InterPro" id="IPR026444">
    <property type="entry name" value="Secre_tail"/>
</dbReference>
<keyword evidence="4" id="KW-1185">Reference proteome</keyword>
<dbReference type="RefSeq" id="WP_137341399.1">
    <property type="nucleotide sequence ID" value="NZ_SZVO01000008.1"/>
</dbReference>
<dbReference type="NCBIfam" id="TIGR04183">
    <property type="entry name" value="Por_Secre_tail"/>
    <property type="match status" value="1"/>
</dbReference>